<feature type="domain" description="Laminin EGF-like" evidence="9">
    <location>
        <begin position="329"/>
        <end position="375"/>
    </location>
</feature>
<dbReference type="InterPro" id="IPR006693">
    <property type="entry name" value="AB_hydrolase_lipase"/>
</dbReference>
<organism evidence="10 11">
    <name type="scientific">Fragariocoptes setiger</name>
    <dbReference type="NCBI Taxonomy" id="1670756"/>
    <lineage>
        <taxon>Eukaryota</taxon>
        <taxon>Metazoa</taxon>
        <taxon>Ecdysozoa</taxon>
        <taxon>Arthropoda</taxon>
        <taxon>Chelicerata</taxon>
        <taxon>Arachnida</taxon>
        <taxon>Acari</taxon>
        <taxon>Acariformes</taxon>
        <taxon>Trombidiformes</taxon>
        <taxon>Prostigmata</taxon>
        <taxon>Eupodina</taxon>
        <taxon>Eriophyoidea</taxon>
        <taxon>Phytoptidae</taxon>
        <taxon>Fragariocoptes</taxon>
    </lineage>
</organism>
<evidence type="ECO:0000256" key="5">
    <source>
        <dbReference type="ARBA" id="ARBA00023292"/>
    </source>
</evidence>
<dbReference type="CDD" id="cd00055">
    <property type="entry name" value="EGF_Lam"/>
    <property type="match status" value="4"/>
</dbReference>
<feature type="disulfide bond" evidence="6">
    <location>
        <begin position="331"/>
        <end position="348"/>
    </location>
</feature>
<dbReference type="Pfam" id="PF00053">
    <property type="entry name" value="EGF_laminin"/>
    <property type="match status" value="3"/>
</dbReference>
<keyword evidence="1 8" id="KW-0732">Signal</keyword>
<dbReference type="Gene3D" id="2.10.25.10">
    <property type="entry name" value="Laminin"/>
    <property type="match status" value="4"/>
</dbReference>
<feature type="coiled-coil region" evidence="7">
    <location>
        <begin position="666"/>
        <end position="745"/>
    </location>
</feature>
<keyword evidence="7" id="KW-0175">Coiled coil</keyword>
<dbReference type="SUPFAM" id="SSF53474">
    <property type="entry name" value="alpha/beta-Hydrolases"/>
    <property type="match status" value="1"/>
</dbReference>
<evidence type="ECO:0000256" key="3">
    <source>
        <dbReference type="ARBA" id="ARBA00023157"/>
    </source>
</evidence>
<feature type="coiled-coil region" evidence="7">
    <location>
        <begin position="483"/>
        <end position="532"/>
    </location>
</feature>
<dbReference type="Proteomes" id="UP000825002">
    <property type="component" value="Unassembled WGS sequence"/>
</dbReference>
<feature type="chain" id="PRO_5046736937" evidence="8">
    <location>
        <begin position="27"/>
        <end position="1404"/>
    </location>
</feature>
<feature type="domain" description="Laminin EGF-like" evidence="9">
    <location>
        <begin position="241"/>
        <end position="328"/>
    </location>
</feature>
<feature type="non-terminal residue" evidence="10">
    <location>
        <position position="1404"/>
    </location>
</feature>
<dbReference type="PROSITE" id="PS50027">
    <property type="entry name" value="EGF_LAM_2"/>
    <property type="match status" value="3"/>
</dbReference>
<feature type="disulfide bond" evidence="6">
    <location>
        <begin position="350"/>
        <end position="359"/>
    </location>
</feature>
<comment type="caution">
    <text evidence="6">Lacks conserved residue(s) required for the propagation of feature annotation.</text>
</comment>
<reference evidence="10 11" key="1">
    <citation type="submission" date="2020-10" db="EMBL/GenBank/DDBJ databases">
        <authorList>
            <person name="Klimov P.B."/>
            <person name="Dyachkov S.M."/>
            <person name="Chetverikov P.E."/>
        </authorList>
    </citation>
    <scope>NUCLEOTIDE SEQUENCE [LARGE SCALE GENOMIC DNA]</scope>
    <source>
        <strain evidence="10">BMOC 18-1129-001#AD2665</strain>
        <tissue evidence="10">Entire mites</tissue>
    </source>
</reference>
<evidence type="ECO:0000256" key="6">
    <source>
        <dbReference type="PROSITE-ProRule" id="PRU00460"/>
    </source>
</evidence>
<dbReference type="EMBL" id="JAIFTH010000683">
    <property type="protein sequence ID" value="KAG9509086.1"/>
    <property type="molecule type" value="Genomic_DNA"/>
</dbReference>
<comment type="caution">
    <text evidence="10">The sequence shown here is derived from an EMBL/GenBank/DDBJ whole genome shotgun (WGS) entry which is preliminary data.</text>
</comment>
<feature type="disulfide bond" evidence="6">
    <location>
        <begin position="241"/>
        <end position="253"/>
    </location>
</feature>
<evidence type="ECO:0000256" key="7">
    <source>
        <dbReference type="SAM" id="Coils"/>
    </source>
</evidence>
<evidence type="ECO:0000256" key="4">
    <source>
        <dbReference type="ARBA" id="ARBA00023180"/>
    </source>
</evidence>
<gene>
    <name evidence="10" type="primary">LanB2</name>
    <name evidence="10" type="ORF">GZH46_02406</name>
</gene>
<keyword evidence="11" id="KW-1185">Reference proteome</keyword>
<keyword evidence="4" id="KW-0325">Glycoprotein</keyword>
<evidence type="ECO:0000256" key="8">
    <source>
        <dbReference type="SAM" id="SignalP"/>
    </source>
</evidence>
<name>A0ABQ7S6P9_9ACAR</name>
<feature type="coiled-coil region" evidence="7">
    <location>
        <begin position="788"/>
        <end position="822"/>
    </location>
</feature>
<evidence type="ECO:0000256" key="1">
    <source>
        <dbReference type="ARBA" id="ARBA00022729"/>
    </source>
</evidence>
<feature type="disulfide bond" evidence="6">
    <location>
        <begin position="302"/>
        <end position="311"/>
    </location>
</feature>
<dbReference type="Gene3D" id="3.40.50.1820">
    <property type="entry name" value="alpha/beta hydrolase"/>
    <property type="match status" value="1"/>
</dbReference>
<dbReference type="SMART" id="SM00180">
    <property type="entry name" value="EGF_Lam"/>
    <property type="match status" value="4"/>
</dbReference>
<dbReference type="Pfam" id="PF24973">
    <property type="entry name" value="EGF_LMN_ATRN"/>
    <property type="match status" value="1"/>
</dbReference>
<feature type="disulfide bond" evidence="6">
    <location>
        <begin position="329"/>
        <end position="341"/>
    </location>
</feature>
<sequence>MQKARSSLTLAFAAFVLVFSGQSSKCQDLREDSEYVMNTTIIIHGTGPSSTIETSLSNSTTAMNKALNANDPHSIECKCNGHANSCVYDAQLFEATGHGGRCVDCRDNTDGAHCEICRVSYYRNKVTGTCESCDCNADGTDSTQEQQSQQSPSSESNSLSSFFSSVLTTTRITTTTHMDSVTNPNGTTKVTKTVTSQTKSSGGGSCDQLTGQCRCKNNVTGRRCDQCAAGYYNFRAGCLKCDCDPLGSVNGTCDTALLALTLGAEVALDLLGDGGIISSSINQQQQQQQQQPQPFQKYQCKCKPGVTGVRCDKCEPLHYGFSATGCSKCDCDPVGSNATQCHETTGQCSCKANIVGRRCERCKDNMHDKSVGCVECDTCYKIVELGVEHHRKRLRELEDMVRAIENDPQIVKDADFERRLLELLSRATLMLRQAEGGQALESNLLVQLDQLAARVAKVLESAANIEHHLGAMRPMIEAGAANITLAESILKRIQDELNAARNHINTDGMLALEKARQRAQRLGQQSEQLTRIAKESRQLADSHELDAGKINETTRAALEMAESAYKLAKDAVATQEMNAKNVAALRAQIDKAVDLLARMRKMSAEANAEARKSYDEALALFTLINALRLHPVDALRLRQNATDTRDAALRLIKELEEFNSRHKQLLDSTQYKLNDLKALLAEARRQQQLTDAQLADVDRTIARARAAVEQGDRTLKEAQDTLATLKKFDSQVQESQKEALEALKKIPAIRKTIGDAENKTRDAAQKLDTALDDATDARDIAIEAFRVANETSNDARRIRADAQELRLKLAQLRALANELANEVPMKQYEEIAFADGQAAARALEAANQAAASAKNATHTAKNLLALLMPLLKNIDDIGGIDANKLAQLEDELNKVKQKFKDTDLTGKANQLMVLRDKQKQLMSEYRAMIDWLVKQVAQIKEIRDSLPEKCFRPSTTAMLSSTLLVACLTITLNPFNGATTRAMVILVGASSGPSLGSMIEVFGPVMNATGNLIPTLFGPTVFEEKNFEPELVSARPQYLIERAGFKYIEYDVITSDGYILHVIRLVNPLADPNQLRRPPVVIFCPLFVNLAIYLVQSNSEHRPLPWPRRTSLGHDDYAAGGSLNRSIAFALANQGFDVWLASTRGADRDNSRHVNGTYLNVTTFWDFSLDEFSNIDVPTVVDFVLHKTECKQLIYVGFSQSVFTVMVHLAHKPSFAHKLHTLVAIGPTLRQRYTGGIFPIMKHTIVPFVQEFMRTGPLLSLEMGHASNGLMYTLYKRFPAQVKLGSQIFSNLIFGVSGPPFQSDPDSLLCATIPTCVGARQALHWSQQIGNDNVCAYDHGALKNLQVYGQPKAPAYDLSRIKLDNAVAMFVGTNDVLTAPKDYKWLKSQLKGSFSPSTALDCSG</sequence>
<dbReference type="InterPro" id="IPR002049">
    <property type="entry name" value="LE_dom"/>
</dbReference>
<keyword evidence="2" id="KW-0677">Repeat</keyword>
<dbReference type="PANTHER" id="PTHR11005">
    <property type="entry name" value="LYSOSOMAL ACID LIPASE-RELATED"/>
    <property type="match status" value="1"/>
</dbReference>
<dbReference type="SUPFAM" id="SSF57196">
    <property type="entry name" value="EGF/Laminin"/>
    <property type="match status" value="3"/>
</dbReference>
<evidence type="ECO:0000259" key="9">
    <source>
        <dbReference type="PROSITE" id="PS50027"/>
    </source>
</evidence>
<feature type="signal peptide" evidence="8">
    <location>
        <begin position="1"/>
        <end position="26"/>
    </location>
</feature>
<protein>
    <submittedName>
        <fullName evidence="10">Laminin subunit gamma-1</fullName>
    </submittedName>
</protein>
<dbReference type="InterPro" id="IPR056863">
    <property type="entry name" value="LMN_ATRN_NET-like_EGF"/>
</dbReference>
<feature type="disulfide bond" evidence="6">
    <location>
        <begin position="215"/>
        <end position="224"/>
    </location>
</feature>
<dbReference type="Pfam" id="PF04083">
    <property type="entry name" value="Abhydro_lipase"/>
    <property type="match status" value="1"/>
</dbReference>
<proteinExistence type="predicted"/>
<feature type="domain" description="Laminin EGF-like" evidence="9">
    <location>
        <begin position="200"/>
        <end position="240"/>
    </location>
</feature>
<keyword evidence="3 6" id="KW-1015">Disulfide bond</keyword>
<keyword evidence="5 6" id="KW-0424">Laminin EGF-like domain</keyword>
<evidence type="ECO:0000313" key="10">
    <source>
        <dbReference type="EMBL" id="KAG9509086.1"/>
    </source>
</evidence>
<accession>A0ABQ7S6P9</accession>
<dbReference type="PRINTS" id="PR00011">
    <property type="entry name" value="EGFLAMININ"/>
</dbReference>
<dbReference type="PROSITE" id="PS01248">
    <property type="entry name" value="EGF_LAM_1"/>
    <property type="match status" value="1"/>
</dbReference>
<evidence type="ECO:0000313" key="11">
    <source>
        <dbReference type="Proteomes" id="UP000825002"/>
    </source>
</evidence>
<evidence type="ECO:0000256" key="2">
    <source>
        <dbReference type="ARBA" id="ARBA00022737"/>
    </source>
</evidence>
<dbReference type="InterPro" id="IPR029058">
    <property type="entry name" value="AB_hydrolase_fold"/>
</dbReference>